<organism evidence="7 8">
    <name type="scientific">Aromia moschata</name>
    <dbReference type="NCBI Taxonomy" id="1265417"/>
    <lineage>
        <taxon>Eukaryota</taxon>
        <taxon>Metazoa</taxon>
        <taxon>Ecdysozoa</taxon>
        <taxon>Arthropoda</taxon>
        <taxon>Hexapoda</taxon>
        <taxon>Insecta</taxon>
        <taxon>Pterygota</taxon>
        <taxon>Neoptera</taxon>
        <taxon>Endopterygota</taxon>
        <taxon>Coleoptera</taxon>
        <taxon>Polyphaga</taxon>
        <taxon>Cucujiformia</taxon>
        <taxon>Chrysomeloidea</taxon>
        <taxon>Cerambycidae</taxon>
        <taxon>Cerambycinae</taxon>
        <taxon>Callichromatini</taxon>
        <taxon>Aromia</taxon>
    </lineage>
</organism>
<dbReference type="PANTHER" id="PTHR11506:SF40">
    <property type="entry name" value="LYSOSOME-ASSOCIATED MEMBRANE GLYCOPROTEIN 5"/>
    <property type="match status" value="1"/>
</dbReference>
<dbReference type="GO" id="GO:0072594">
    <property type="term" value="P:establishment of protein localization to organelle"/>
    <property type="evidence" value="ECO:0007669"/>
    <property type="project" value="TreeGrafter"/>
</dbReference>
<dbReference type="GO" id="GO:0005886">
    <property type="term" value="C:plasma membrane"/>
    <property type="evidence" value="ECO:0007669"/>
    <property type="project" value="TreeGrafter"/>
</dbReference>
<accession>A0AAV8Z811</accession>
<protein>
    <submittedName>
        <fullName evidence="7">Uncharacterized protein</fullName>
    </submittedName>
</protein>
<sequence length="163" mass="18019">MFLIKIGKYFPSGSSIFSVAVCLTLNQGTSKPRTTKFSATTDSGTDSQVSPSITTKANSGLAIYRYTKAGATCILLKTDAVVEVYYKLHTLDEKVSSFIPEKPLIEGDCNEDSSFMRISWTGYSLVIYFSKTPGGERWYISKLKLIVSPDLLEFHNTVKQDAC</sequence>
<feature type="region of interest" description="Disordered" evidence="6">
    <location>
        <begin position="31"/>
        <end position="51"/>
    </location>
</feature>
<dbReference type="Proteomes" id="UP001162162">
    <property type="component" value="Unassembled WGS sequence"/>
</dbReference>
<evidence type="ECO:0000313" key="7">
    <source>
        <dbReference type="EMBL" id="KAJ8959372.1"/>
    </source>
</evidence>
<keyword evidence="2" id="KW-0732">Signal</keyword>
<evidence type="ECO:0000256" key="1">
    <source>
        <dbReference type="ARBA" id="ARBA00022692"/>
    </source>
</evidence>
<comment type="caution">
    <text evidence="7">The sequence shown here is derived from an EMBL/GenBank/DDBJ whole genome shotgun (WGS) entry which is preliminary data.</text>
</comment>
<dbReference type="InterPro" id="IPR002000">
    <property type="entry name" value="Lysosome-assoc_membr_glycop"/>
</dbReference>
<keyword evidence="3" id="KW-1133">Transmembrane helix</keyword>
<dbReference type="GO" id="GO:0031902">
    <property type="term" value="C:late endosome membrane"/>
    <property type="evidence" value="ECO:0007669"/>
    <property type="project" value="TreeGrafter"/>
</dbReference>
<evidence type="ECO:0000256" key="2">
    <source>
        <dbReference type="ARBA" id="ARBA00022729"/>
    </source>
</evidence>
<keyword evidence="8" id="KW-1185">Reference proteome</keyword>
<proteinExistence type="predicted"/>
<evidence type="ECO:0000256" key="5">
    <source>
        <dbReference type="ARBA" id="ARBA00023180"/>
    </source>
</evidence>
<name>A0AAV8Z811_9CUCU</name>
<evidence type="ECO:0000256" key="3">
    <source>
        <dbReference type="ARBA" id="ARBA00022989"/>
    </source>
</evidence>
<dbReference type="PANTHER" id="PTHR11506">
    <property type="entry name" value="LYSOSOME-ASSOCIATED MEMBRANE GLYCOPROTEIN"/>
    <property type="match status" value="1"/>
</dbReference>
<dbReference type="Gene3D" id="2.40.160.110">
    <property type="match status" value="1"/>
</dbReference>
<dbReference type="AlphaFoldDB" id="A0AAV8Z811"/>
<keyword evidence="4" id="KW-0472">Membrane</keyword>
<keyword evidence="5" id="KW-0325">Glycoprotein</keyword>
<reference evidence="7" key="1">
    <citation type="journal article" date="2023" name="Insect Mol. Biol.">
        <title>Genome sequencing provides insights into the evolution of gene families encoding plant cell wall-degrading enzymes in longhorned beetles.</title>
        <authorList>
            <person name="Shin N.R."/>
            <person name="Okamura Y."/>
            <person name="Kirsch R."/>
            <person name="Pauchet Y."/>
        </authorList>
    </citation>
    <scope>NUCLEOTIDE SEQUENCE</scope>
    <source>
        <strain evidence="7">AMC_N1</strain>
    </source>
</reference>
<evidence type="ECO:0000313" key="8">
    <source>
        <dbReference type="Proteomes" id="UP001162162"/>
    </source>
</evidence>
<dbReference type="GO" id="GO:0005765">
    <property type="term" value="C:lysosomal membrane"/>
    <property type="evidence" value="ECO:0007669"/>
    <property type="project" value="TreeGrafter"/>
</dbReference>
<gene>
    <name evidence="7" type="ORF">NQ318_022058</name>
</gene>
<keyword evidence="1" id="KW-0812">Transmembrane</keyword>
<evidence type="ECO:0000256" key="6">
    <source>
        <dbReference type="SAM" id="MobiDB-lite"/>
    </source>
</evidence>
<evidence type="ECO:0000256" key="4">
    <source>
        <dbReference type="ARBA" id="ARBA00023136"/>
    </source>
</evidence>
<dbReference type="EMBL" id="JAPWTK010000013">
    <property type="protein sequence ID" value="KAJ8959372.1"/>
    <property type="molecule type" value="Genomic_DNA"/>
</dbReference>